<dbReference type="OrthoDB" id="439921at2759"/>
<dbReference type="Pfam" id="PF01039">
    <property type="entry name" value="Carboxyl_trans"/>
    <property type="match status" value="1"/>
</dbReference>
<comment type="pathway">
    <text evidence="1">Metabolic intermediate metabolism; propanoyl-CoA degradation; succinyl-CoA from propanoyl-CoA: step 1/3.</text>
</comment>
<dbReference type="UniPathway" id="UPA00363">
    <property type="reaction ID" value="UER00861"/>
</dbReference>
<dbReference type="InterPro" id="IPR034733">
    <property type="entry name" value="AcCoA_carboxyl_beta"/>
</dbReference>
<feature type="region of interest" description="Disordered" evidence="8">
    <location>
        <begin position="1"/>
        <end position="55"/>
    </location>
</feature>
<evidence type="ECO:0000256" key="1">
    <source>
        <dbReference type="ARBA" id="ARBA00005060"/>
    </source>
</evidence>
<evidence type="ECO:0000259" key="10">
    <source>
        <dbReference type="PROSITE" id="PS50989"/>
    </source>
</evidence>
<sequence>MKRVASIAQHLSGESSKAEQSDPAKLPTSLTTARTYLSQGLPPRPELKPENPKNPWENKLAELEWRKSIARIKFEDDRGVTRQRTQGKLLVRERLELLIDPGSLREHGSIAGTMKLNEDGSVADFQPANFVAGRANINGRPVIIGADDFTVRGGHQDGAIAEKQGYAERIARQYRVPCIRLLDGSSGGGSVVSILQRGYSSLPIMYGFGNLVRMLDEIPVVAMACGPTVGLASARATVAHFTIGCSAISSLFAAGPPMVVHATHERLTNIQLGGCQVMASNGTFDNIASTEEGCFDLIRRFLSYLPMNRWGMPPITPPPRREALADWEGADRDRIMRVIPTNRKKPYDPRDYLRCIVDPGSLFEIGTHWGKSHGIFFARICGFPVGIMASDPRFEGGAMTADSANKLGRFAGLCSTFHLPVIDFVDCPGFAIGTKAEKAGTVRAGSRLAVTLYESKVPFFVCVVRKGYGVATGVIAGRGHGDVEYGGGQDVRVGWISMEVGGPPLEGGIEAAFKRDLEAIKDPQAREKERAKIDASMRALIDPLISAEHFAIEEVIDPRDTRQMVQEWLEIVYQTRIPELIVRDTPLKTGGGAYAKIIKTHI</sequence>
<dbReference type="Gene3D" id="3.90.226.10">
    <property type="entry name" value="2-enoyl-CoA Hydratase, Chain A, domain 1"/>
    <property type="match status" value="2"/>
</dbReference>
<dbReference type="InterPro" id="IPR029045">
    <property type="entry name" value="ClpP/crotonase-like_dom_sf"/>
</dbReference>
<dbReference type="PROSITE" id="PS50989">
    <property type="entry name" value="COA_CT_CTER"/>
    <property type="match status" value="1"/>
</dbReference>
<reference evidence="11 12" key="1">
    <citation type="journal article" date="2015" name="Genome Biol. Evol.">
        <title>Phylogenomic analyses indicate that early fungi evolved digesting cell walls of algal ancestors of land plants.</title>
        <authorList>
            <person name="Chang Y."/>
            <person name="Wang S."/>
            <person name="Sekimoto S."/>
            <person name="Aerts A.L."/>
            <person name="Choi C."/>
            <person name="Clum A."/>
            <person name="LaButti K.M."/>
            <person name="Lindquist E.A."/>
            <person name="Yee Ngan C."/>
            <person name="Ohm R.A."/>
            <person name="Salamov A.A."/>
            <person name="Grigoriev I.V."/>
            <person name="Spatafora J.W."/>
            <person name="Berbee M.L."/>
        </authorList>
    </citation>
    <scope>NUCLEOTIDE SEQUENCE [LARGE SCALE GENOMIC DNA]</scope>
    <source>
        <strain evidence="11 12">JEL478</strain>
    </source>
</reference>
<gene>
    <name evidence="11" type="ORF">M427DRAFT_137462</name>
</gene>
<feature type="domain" description="CoA carboxyltransferase N-terminal" evidence="9">
    <location>
        <begin position="53"/>
        <end position="317"/>
    </location>
</feature>
<dbReference type="Proteomes" id="UP000070544">
    <property type="component" value="Unassembled WGS sequence"/>
</dbReference>
<comment type="subunit">
    <text evidence="3">The holoenzyme is a dodecamer composed of 6 PCCA/alpha subunits and 6 PCCB/beta subunits.</text>
</comment>
<feature type="compositionally biased region" description="Polar residues" evidence="8">
    <location>
        <begin position="28"/>
        <end position="38"/>
    </location>
</feature>
<evidence type="ECO:0000256" key="7">
    <source>
        <dbReference type="ARBA" id="ARBA00049495"/>
    </source>
</evidence>
<dbReference type="InterPro" id="IPR051047">
    <property type="entry name" value="AccD/PCCB"/>
</dbReference>
<comment type="catalytic activity">
    <reaction evidence="6">
        <text>butanoyl-CoA + hydrogencarbonate + ATP = (2S)-ethylmalonyl-CoA + ADP + phosphate + H(+)</text>
        <dbReference type="Rhea" id="RHEA:59520"/>
        <dbReference type="ChEBI" id="CHEBI:15378"/>
        <dbReference type="ChEBI" id="CHEBI:17544"/>
        <dbReference type="ChEBI" id="CHEBI:30616"/>
        <dbReference type="ChEBI" id="CHEBI:43474"/>
        <dbReference type="ChEBI" id="CHEBI:57371"/>
        <dbReference type="ChEBI" id="CHEBI:60909"/>
        <dbReference type="ChEBI" id="CHEBI:456216"/>
    </reaction>
    <physiologicalReaction direction="left-to-right" evidence="6">
        <dbReference type="Rhea" id="RHEA:59521"/>
    </physiologicalReaction>
</comment>
<dbReference type="PANTHER" id="PTHR43842:SF2">
    <property type="entry name" value="PROPIONYL-COA CARBOXYLASE BETA CHAIN, MITOCHONDRIAL"/>
    <property type="match status" value="1"/>
</dbReference>
<dbReference type="GO" id="GO:0004658">
    <property type="term" value="F:propionyl-CoA carboxylase activity"/>
    <property type="evidence" value="ECO:0007669"/>
    <property type="project" value="UniProtKB-EC"/>
</dbReference>
<organism evidence="11 12">
    <name type="scientific">Gonapodya prolifera (strain JEL478)</name>
    <name type="common">Monoblepharis prolifera</name>
    <dbReference type="NCBI Taxonomy" id="1344416"/>
    <lineage>
        <taxon>Eukaryota</taxon>
        <taxon>Fungi</taxon>
        <taxon>Fungi incertae sedis</taxon>
        <taxon>Chytridiomycota</taxon>
        <taxon>Chytridiomycota incertae sedis</taxon>
        <taxon>Monoblepharidomycetes</taxon>
        <taxon>Monoblepharidales</taxon>
        <taxon>Gonapodyaceae</taxon>
        <taxon>Gonapodya</taxon>
    </lineage>
</organism>
<comment type="catalytic activity">
    <reaction evidence="7">
        <text>propanoyl-CoA + hydrogencarbonate + ATP = (S)-methylmalonyl-CoA + ADP + phosphate + H(+)</text>
        <dbReference type="Rhea" id="RHEA:23720"/>
        <dbReference type="ChEBI" id="CHEBI:15378"/>
        <dbReference type="ChEBI" id="CHEBI:17544"/>
        <dbReference type="ChEBI" id="CHEBI:30616"/>
        <dbReference type="ChEBI" id="CHEBI:43474"/>
        <dbReference type="ChEBI" id="CHEBI:57327"/>
        <dbReference type="ChEBI" id="CHEBI:57392"/>
        <dbReference type="ChEBI" id="CHEBI:456216"/>
        <dbReference type="EC" id="6.4.1.3"/>
    </reaction>
    <physiologicalReaction direction="left-to-right" evidence="7">
        <dbReference type="Rhea" id="RHEA:23721"/>
    </physiologicalReaction>
</comment>
<evidence type="ECO:0000256" key="8">
    <source>
        <dbReference type="SAM" id="MobiDB-lite"/>
    </source>
</evidence>
<name>A0A139A7A9_GONPJ</name>
<dbReference type="GO" id="GO:0006552">
    <property type="term" value="P:L-leucine catabolic process"/>
    <property type="evidence" value="ECO:0007669"/>
    <property type="project" value="UniProtKB-UniPathway"/>
</dbReference>
<dbReference type="SUPFAM" id="SSF52096">
    <property type="entry name" value="ClpP/crotonase"/>
    <property type="match status" value="2"/>
</dbReference>
<dbReference type="PROSITE" id="PS50980">
    <property type="entry name" value="COA_CT_NTER"/>
    <property type="match status" value="1"/>
</dbReference>
<evidence type="ECO:0000313" key="12">
    <source>
        <dbReference type="Proteomes" id="UP000070544"/>
    </source>
</evidence>
<evidence type="ECO:0000256" key="5">
    <source>
        <dbReference type="ARBA" id="ARBA00042797"/>
    </source>
</evidence>
<dbReference type="AlphaFoldDB" id="A0A139A7A9"/>
<dbReference type="InterPro" id="IPR011763">
    <property type="entry name" value="COA_CT_C"/>
</dbReference>
<protein>
    <recommendedName>
        <fullName evidence="4">Propionyl-CoA carboxylase beta chain, mitochondrial</fullName>
        <ecNumber evidence="2">6.4.1.3</ecNumber>
    </recommendedName>
    <alternativeName>
        <fullName evidence="5">Propanoyl-CoA:carbon dioxide ligase subunit beta</fullName>
    </alternativeName>
</protein>
<evidence type="ECO:0000256" key="3">
    <source>
        <dbReference type="ARBA" id="ARBA00038567"/>
    </source>
</evidence>
<proteinExistence type="predicted"/>
<keyword evidence="12" id="KW-1185">Reference proteome</keyword>
<dbReference type="EC" id="6.4.1.3" evidence="2"/>
<feature type="domain" description="CoA carboxyltransferase C-terminal" evidence="10">
    <location>
        <begin position="331"/>
        <end position="571"/>
    </location>
</feature>
<evidence type="ECO:0000259" key="9">
    <source>
        <dbReference type="PROSITE" id="PS50980"/>
    </source>
</evidence>
<dbReference type="OMA" id="ENTSYMF"/>
<evidence type="ECO:0000256" key="4">
    <source>
        <dbReference type="ARBA" id="ARBA00041138"/>
    </source>
</evidence>
<evidence type="ECO:0000256" key="6">
    <source>
        <dbReference type="ARBA" id="ARBA00048208"/>
    </source>
</evidence>
<dbReference type="PANTHER" id="PTHR43842">
    <property type="entry name" value="PROPIONYL-COA CARBOXYLASE BETA CHAIN"/>
    <property type="match status" value="1"/>
</dbReference>
<dbReference type="EMBL" id="KQ965790">
    <property type="protein sequence ID" value="KXS12233.1"/>
    <property type="molecule type" value="Genomic_DNA"/>
</dbReference>
<evidence type="ECO:0000256" key="2">
    <source>
        <dbReference type="ARBA" id="ARBA00013050"/>
    </source>
</evidence>
<dbReference type="STRING" id="1344416.A0A139A7A9"/>
<evidence type="ECO:0000313" key="11">
    <source>
        <dbReference type="EMBL" id="KXS12233.1"/>
    </source>
</evidence>
<dbReference type="InterPro" id="IPR011762">
    <property type="entry name" value="COA_CT_N"/>
</dbReference>
<accession>A0A139A7A9</accession>